<dbReference type="EMBL" id="GEDC01020549">
    <property type="protein sequence ID" value="JAS16749.1"/>
    <property type="molecule type" value="Transcribed_RNA"/>
</dbReference>
<gene>
    <name evidence="1" type="ORF">g.35977</name>
</gene>
<name>A0A1B6CT82_9HEMI</name>
<proteinExistence type="predicted"/>
<dbReference type="AlphaFoldDB" id="A0A1B6CT82"/>
<accession>A0A1B6CT82</accession>
<organism evidence="1">
    <name type="scientific">Clastoptera arizonana</name>
    <name type="common">Arizona spittle bug</name>
    <dbReference type="NCBI Taxonomy" id="38151"/>
    <lineage>
        <taxon>Eukaryota</taxon>
        <taxon>Metazoa</taxon>
        <taxon>Ecdysozoa</taxon>
        <taxon>Arthropoda</taxon>
        <taxon>Hexapoda</taxon>
        <taxon>Insecta</taxon>
        <taxon>Pterygota</taxon>
        <taxon>Neoptera</taxon>
        <taxon>Paraneoptera</taxon>
        <taxon>Hemiptera</taxon>
        <taxon>Auchenorrhyncha</taxon>
        <taxon>Cercopoidea</taxon>
        <taxon>Clastopteridae</taxon>
        <taxon>Clastoptera</taxon>
    </lineage>
</organism>
<reference evidence="1" key="1">
    <citation type="submission" date="2015-12" db="EMBL/GenBank/DDBJ databases">
        <title>De novo transcriptome assembly of four potential Pierce s Disease insect vectors from Arizona vineyards.</title>
        <authorList>
            <person name="Tassone E.E."/>
        </authorList>
    </citation>
    <scope>NUCLEOTIDE SEQUENCE</scope>
</reference>
<sequence length="104" mass="12266">MWVSQKVRHSAYMHKESIMVDPKKGILVELLYFTSNFYHPQSISQSTQSALQTIVPLFETFSKLNYLDVHWTLQKFCVYFLHSVKVLSFHLPFQSGKQKKSLIR</sequence>
<evidence type="ECO:0000313" key="1">
    <source>
        <dbReference type="EMBL" id="JAS16749.1"/>
    </source>
</evidence>
<protein>
    <submittedName>
        <fullName evidence="1">Uncharacterized protein</fullName>
    </submittedName>
</protein>